<gene>
    <name evidence="2" type="ORF">FVE85_1850</name>
</gene>
<evidence type="ECO:0000313" key="2">
    <source>
        <dbReference type="EMBL" id="KAA8495695.1"/>
    </source>
</evidence>
<feature type="signal peptide" evidence="1">
    <location>
        <begin position="1"/>
        <end position="33"/>
    </location>
</feature>
<comment type="caution">
    <text evidence="2">The sequence shown here is derived from an EMBL/GenBank/DDBJ whole genome shotgun (WGS) entry which is preliminary data.</text>
</comment>
<feature type="chain" id="PRO_5023945424" evidence="1">
    <location>
        <begin position="34"/>
        <end position="237"/>
    </location>
</feature>
<keyword evidence="3" id="KW-1185">Reference proteome</keyword>
<dbReference type="EMBL" id="VRMN01000003">
    <property type="protein sequence ID" value="KAA8495695.1"/>
    <property type="molecule type" value="Genomic_DNA"/>
</dbReference>
<protein>
    <submittedName>
        <fullName evidence="2">Uncharacterized protein</fullName>
    </submittedName>
</protein>
<keyword evidence="1" id="KW-0732">Signal</keyword>
<accession>A0A5J4YWY8</accession>
<dbReference type="Gene3D" id="1.20.120.20">
    <property type="entry name" value="Apolipoprotein"/>
    <property type="match status" value="1"/>
</dbReference>
<dbReference type="AlphaFoldDB" id="A0A5J4YWY8"/>
<sequence length="237" mass="26911">MAKGLKQLRGAQLGLVLVPVLVLLVAAPALASAQEDGYVDEFVDMQASTCLADETGRCATDEWNVDRTVHEVKRDVKEKAGKVKEMSQQAYGEFADKGKQAYDEYAGKGKQAYDEYVEKGKQAYDEIVPSIQEGVSGLSTKVRDSTHPHWANVKNWWKHQGGQYGRRLEKGFGHHSKTWSEKARVLKGKCSQHLHRMGDKMRKIRLFKKPSLWKQVKKSMMKASVRTRSFFRKFSFA</sequence>
<proteinExistence type="predicted"/>
<organism evidence="2 3">
    <name type="scientific">Porphyridium purpureum</name>
    <name type="common">Red alga</name>
    <name type="synonym">Porphyridium cruentum</name>
    <dbReference type="NCBI Taxonomy" id="35688"/>
    <lineage>
        <taxon>Eukaryota</taxon>
        <taxon>Rhodophyta</taxon>
        <taxon>Bangiophyceae</taxon>
        <taxon>Porphyridiales</taxon>
        <taxon>Porphyridiaceae</taxon>
        <taxon>Porphyridium</taxon>
    </lineage>
</organism>
<evidence type="ECO:0000256" key="1">
    <source>
        <dbReference type="SAM" id="SignalP"/>
    </source>
</evidence>
<reference evidence="3" key="1">
    <citation type="journal article" date="2019" name="Nat. Commun.">
        <title>Expansion of phycobilisome linker gene families in mesophilic red algae.</title>
        <authorList>
            <person name="Lee J."/>
            <person name="Kim D."/>
            <person name="Bhattacharya D."/>
            <person name="Yoon H.S."/>
        </authorList>
    </citation>
    <scope>NUCLEOTIDE SEQUENCE [LARGE SCALE GENOMIC DNA]</scope>
    <source>
        <strain evidence="3">CCMP 1328</strain>
    </source>
</reference>
<dbReference type="SUPFAM" id="SSF58113">
    <property type="entry name" value="Apolipoprotein A-I"/>
    <property type="match status" value="1"/>
</dbReference>
<dbReference type="Proteomes" id="UP000324585">
    <property type="component" value="Unassembled WGS sequence"/>
</dbReference>
<evidence type="ECO:0000313" key="3">
    <source>
        <dbReference type="Proteomes" id="UP000324585"/>
    </source>
</evidence>
<name>A0A5J4YWY8_PORPP</name>